<dbReference type="Pfam" id="PF02891">
    <property type="entry name" value="zf-MIZ"/>
    <property type="match status" value="1"/>
</dbReference>
<dbReference type="AlphaFoldDB" id="A0A1J4KZK2"/>
<dbReference type="OrthoDB" id="28127at2759"/>
<evidence type="ECO:0000259" key="6">
    <source>
        <dbReference type="PROSITE" id="PS51044"/>
    </source>
</evidence>
<evidence type="ECO:0000256" key="1">
    <source>
        <dbReference type="ARBA" id="ARBA00022723"/>
    </source>
</evidence>
<dbReference type="CDD" id="cd16650">
    <property type="entry name" value="SP-RING_PIAS-like"/>
    <property type="match status" value="1"/>
</dbReference>
<reference evidence="7" key="1">
    <citation type="submission" date="2016-10" db="EMBL/GenBank/DDBJ databases">
        <authorList>
            <person name="Benchimol M."/>
            <person name="Almeida L.G."/>
            <person name="Vasconcelos A.T."/>
            <person name="Perreira-Neves A."/>
            <person name="Rosa I.A."/>
            <person name="Tasca T."/>
            <person name="Bogo M.R."/>
            <person name="de Souza W."/>
        </authorList>
    </citation>
    <scope>NUCLEOTIDE SEQUENCE [LARGE SCALE GENOMIC DNA]</scope>
    <source>
        <strain evidence="7">K</strain>
    </source>
</reference>
<feature type="domain" description="SP-RING-type" evidence="6">
    <location>
        <begin position="313"/>
        <end position="395"/>
    </location>
</feature>
<gene>
    <name evidence="7" type="ORF">TRFO_14521</name>
</gene>
<dbReference type="GeneID" id="94832572"/>
<sequence length="420" mass="47288">MNRRSKKRAMSDMDQLIDAPATPKVKRRNTERQARLISFPVYYPFVNSFNQFNQNFNYNNYSQNNVQNMPNSINNSMASLNNGGNFVSNNEANQLSPNNFFANSRNHCINFNSPNQISHANTMSDIQNINNFNVASNNSIGLNQMYATNSPSSHLCCPPPQVTKDSIFFSLLPNANLPFNFTIDISNGLHVTMTSTMVSNISFMVNQISYYNCVLPIDLTTSLTNGQNIIVFSTLGIFQPISVQLKIDHLDINAIVQNIINNSINNDQNNNISVNSNNPPDSLNMNGSQINKNVVNVGTNNEVNTNINNRMNERSEEIKFDPFATLIDPITKKKIEVPARGTCCAHYQCFDLKNFVETATKSNNWNCPVCSKKLSLQSLQCDRNYMSNAKPSENGISDDVFDDFLDGNNMDDIFQTENYY</sequence>
<organism evidence="7 8">
    <name type="scientific">Tritrichomonas foetus</name>
    <dbReference type="NCBI Taxonomy" id="1144522"/>
    <lineage>
        <taxon>Eukaryota</taxon>
        <taxon>Metamonada</taxon>
        <taxon>Parabasalia</taxon>
        <taxon>Tritrichomonadida</taxon>
        <taxon>Tritrichomonadidae</taxon>
        <taxon>Tritrichomonas</taxon>
    </lineage>
</organism>
<dbReference type="Proteomes" id="UP000179807">
    <property type="component" value="Unassembled WGS sequence"/>
</dbReference>
<dbReference type="Gene3D" id="3.30.40.10">
    <property type="entry name" value="Zinc/RING finger domain, C3HC4 (zinc finger)"/>
    <property type="match status" value="1"/>
</dbReference>
<dbReference type="PANTHER" id="PTHR10782:SF4">
    <property type="entry name" value="TONALLI, ISOFORM E"/>
    <property type="match status" value="1"/>
</dbReference>
<evidence type="ECO:0000313" key="8">
    <source>
        <dbReference type="Proteomes" id="UP000179807"/>
    </source>
</evidence>
<dbReference type="GO" id="GO:0016925">
    <property type="term" value="P:protein sumoylation"/>
    <property type="evidence" value="ECO:0007669"/>
    <property type="project" value="TreeGrafter"/>
</dbReference>
<keyword evidence="3" id="KW-0862">Zinc</keyword>
<evidence type="ECO:0000256" key="5">
    <source>
        <dbReference type="SAM" id="MobiDB-lite"/>
    </source>
</evidence>
<feature type="region of interest" description="Disordered" evidence="5">
    <location>
        <begin position="1"/>
        <end position="28"/>
    </location>
</feature>
<evidence type="ECO:0000256" key="2">
    <source>
        <dbReference type="ARBA" id="ARBA00022771"/>
    </source>
</evidence>
<dbReference type="EMBL" id="MLAK01000282">
    <property type="protein sequence ID" value="OHT15021.1"/>
    <property type="molecule type" value="Genomic_DNA"/>
</dbReference>
<dbReference type="RefSeq" id="XP_068368157.1">
    <property type="nucleotide sequence ID" value="XM_068497868.1"/>
</dbReference>
<keyword evidence="8" id="KW-1185">Reference proteome</keyword>
<comment type="caution">
    <text evidence="7">The sequence shown here is derived from an EMBL/GenBank/DDBJ whole genome shotgun (WGS) entry which is preliminary data.</text>
</comment>
<evidence type="ECO:0000256" key="4">
    <source>
        <dbReference type="PROSITE-ProRule" id="PRU00452"/>
    </source>
</evidence>
<dbReference type="VEuPathDB" id="TrichDB:TRFO_14521"/>
<evidence type="ECO:0000256" key="3">
    <source>
        <dbReference type="ARBA" id="ARBA00022833"/>
    </source>
</evidence>
<proteinExistence type="predicted"/>
<dbReference type="PROSITE" id="PS51044">
    <property type="entry name" value="ZF_SP_RING"/>
    <property type="match status" value="1"/>
</dbReference>
<dbReference type="InterPro" id="IPR013083">
    <property type="entry name" value="Znf_RING/FYVE/PHD"/>
</dbReference>
<protein>
    <recommendedName>
        <fullName evidence="6">SP-RING-type domain-containing protein</fullName>
    </recommendedName>
</protein>
<accession>A0A1J4KZK2</accession>
<dbReference type="GO" id="GO:0000785">
    <property type="term" value="C:chromatin"/>
    <property type="evidence" value="ECO:0007669"/>
    <property type="project" value="TreeGrafter"/>
</dbReference>
<dbReference type="GO" id="GO:0008270">
    <property type="term" value="F:zinc ion binding"/>
    <property type="evidence" value="ECO:0007669"/>
    <property type="project" value="UniProtKB-KW"/>
</dbReference>
<dbReference type="GO" id="GO:0061665">
    <property type="term" value="F:SUMO ligase activity"/>
    <property type="evidence" value="ECO:0007669"/>
    <property type="project" value="TreeGrafter"/>
</dbReference>
<dbReference type="InterPro" id="IPR004181">
    <property type="entry name" value="Znf_MIZ"/>
</dbReference>
<keyword evidence="2 4" id="KW-0863">Zinc-finger</keyword>
<evidence type="ECO:0000313" key="7">
    <source>
        <dbReference type="EMBL" id="OHT15021.1"/>
    </source>
</evidence>
<keyword evidence="1" id="KW-0479">Metal-binding</keyword>
<name>A0A1J4KZK2_9EUKA</name>
<dbReference type="PANTHER" id="PTHR10782">
    <property type="entry name" value="ZINC FINGER MIZ DOMAIN-CONTAINING PROTEIN"/>
    <property type="match status" value="1"/>
</dbReference>